<feature type="transmembrane region" description="Helical" evidence="8">
    <location>
        <begin position="154"/>
        <end position="174"/>
    </location>
</feature>
<feature type="domain" description="Major facilitator superfamily associated" evidence="9">
    <location>
        <begin position="3"/>
        <end position="355"/>
    </location>
</feature>
<evidence type="ECO:0000256" key="2">
    <source>
        <dbReference type="ARBA" id="ARBA00022448"/>
    </source>
</evidence>
<name>A0A1F6TNU4_9PROT</name>
<keyword evidence="3" id="KW-1003">Cell membrane</keyword>
<feature type="transmembrane region" description="Helical" evidence="8">
    <location>
        <begin position="323"/>
        <end position="341"/>
    </location>
</feature>
<feature type="transmembrane region" description="Helical" evidence="8">
    <location>
        <begin position="262"/>
        <end position="281"/>
    </location>
</feature>
<evidence type="ECO:0000256" key="6">
    <source>
        <dbReference type="ARBA" id="ARBA00022989"/>
    </source>
</evidence>
<dbReference type="CDD" id="cd17335">
    <property type="entry name" value="MFS_MFSD6"/>
    <property type="match status" value="1"/>
</dbReference>
<protein>
    <submittedName>
        <fullName evidence="10">MFS transporter</fullName>
    </submittedName>
</protein>
<dbReference type="AlphaFoldDB" id="A0A1F6TNU4"/>
<proteinExistence type="predicted"/>
<feature type="transmembrane region" description="Helical" evidence="8">
    <location>
        <begin position="38"/>
        <end position="57"/>
    </location>
</feature>
<feature type="transmembrane region" description="Helical" evidence="8">
    <location>
        <begin position="69"/>
        <end position="86"/>
    </location>
</feature>
<feature type="transmembrane region" description="Helical" evidence="8">
    <location>
        <begin position="287"/>
        <end position="311"/>
    </location>
</feature>
<evidence type="ECO:0000259" key="9">
    <source>
        <dbReference type="Pfam" id="PF12832"/>
    </source>
</evidence>
<dbReference type="GO" id="GO:0005886">
    <property type="term" value="C:plasma membrane"/>
    <property type="evidence" value="ECO:0007669"/>
    <property type="project" value="UniProtKB-SubCell"/>
</dbReference>
<comment type="subcellular location">
    <subcellularLocation>
        <location evidence="1">Cell inner membrane</location>
        <topology evidence="1">Multi-pass membrane protein</topology>
    </subcellularLocation>
</comment>
<gene>
    <name evidence="10" type="ORF">A2151_00930</name>
</gene>
<dbReference type="STRING" id="1817760.A2151_00930"/>
<dbReference type="PIRSF" id="PIRSF004925">
    <property type="entry name" value="HcaT"/>
    <property type="match status" value="1"/>
</dbReference>
<dbReference type="PANTHER" id="PTHR23522:SF10">
    <property type="entry name" value="3-PHENYLPROPIONIC ACID TRANSPORTER-RELATED"/>
    <property type="match status" value="1"/>
</dbReference>
<dbReference type="SUPFAM" id="SSF103473">
    <property type="entry name" value="MFS general substrate transporter"/>
    <property type="match status" value="1"/>
</dbReference>
<comment type="caution">
    <text evidence="10">The sequence shown here is derived from an EMBL/GenBank/DDBJ whole genome shotgun (WGS) entry which is preliminary data.</text>
</comment>
<organism evidence="10 11">
    <name type="scientific">Candidatus Muproteobacteria bacterium RBG_16_65_34</name>
    <dbReference type="NCBI Taxonomy" id="1817760"/>
    <lineage>
        <taxon>Bacteria</taxon>
        <taxon>Pseudomonadati</taxon>
        <taxon>Pseudomonadota</taxon>
        <taxon>Candidatus Muproteobacteria</taxon>
    </lineage>
</organism>
<keyword evidence="6 8" id="KW-1133">Transmembrane helix</keyword>
<feature type="transmembrane region" description="Helical" evidence="8">
    <location>
        <begin position="7"/>
        <end position="26"/>
    </location>
</feature>
<keyword evidence="5 8" id="KW-0812">Transmembrane</keyword>
<feature type="transmembrane region" description="Helical" evidence="8">
    <location>
        <begin position="129"/>
        <end position="148"/>
    </location>
</feature>
<dbReference type="InterPro" id="IPR026032">
    <property type="entry name" value="HcaT-like"/>
</dbReference>
<dbReference type="InterPro" id="IPR024989">
    <property type="entry name" value="MFS_assoc_dom"/>
</dbReference>
<sequence length="379" mass="42016">MPYWRLSGFYLFYFATLGALVPYWGLYLQSIGFAPSEIGSLMALLMVTRIVAPNIWAWIADHRERRMRVVRLASFLSVVAFAGVFAGRSFWWLAAVLLGFSFFWQASLPLLEVLVMNHTGARPGAYGRVRVWGSIGFIASVVALGPVVDARGPWWVLPTILTLVLGIWLFSLVLPESEARGRAPHPEPLLKVILRPEVLVFLTVCFLMQVSHGPYYTFYSIYLESYGYSKTLIGALWAFGVVCEIGVFLLMPWILARANLRTVLLVSFLLAAARWLLIGWFPQNLPILIAAQALHAATFGTFHAAGMQMVYRFFTGRHQHRGQAIYSSASFGIGGAVGSFYSGHAWATLGPAMTFGIAAAAAGIAFVVAFFLLKKFRQD</sequence>
<evidence type="ECO:0000256" key="3">
    <source>
        <dbReference type="ARBA" id="ARBA00022475"/>
    </source>
</evidence>
<evidence type="ECO:0000313" key="10">
    <source>
        <dbReference type="EMBL" id="OGI46814.1"/>
    </source>
</evidence>
<dbReference type="EMBL" id="MFSU01000074">
    <property type="protein sequence ID" value="OGI46814.1"/>
    <property type="molecule type" value="Genomic_DNA"/>
</dbReference>
<feature type="transmembrane region" description="Helical" evidence="8">
    <location>
        <begin position="353"/>
        <end position="373"/>
    </location>
</feature>
<feature type="transmembrane region" description="Helical" evidence="8">
    <location>
        <begin position="92"/>
        <end position="117"/>
    </location>
</feature>
<dbReference type="PANTHER" id="PTHR23522">
    <property type="entry name" value="BLL5896 PROTEIN"/>
    <property type="match status" value="1"/>
</dbReference>
<dbReference type="InterPro" id="IPR036259">
    <property type="entry name" value="MFS_trans_sf"/>
</dbReference>
<feature type="transmembrane region" description="Helical" evidence="8">
    <location>
        <begin position="194"/>
        <end position="212"/>
    </location>
</feature>
<dbReference type="GO" id="GO:0030395">
    <property type="term" value="F:lactose binding"/>
    <property type="evidence" value="ECO:0007669"/>
    <property type="project" value="TreeGrafter"/>
</dbReference>
<evidence type="ECO:0000313" key="11">
    <source>
        <dbReference type="Proteomes" id="UP000178885"/>
    </source>
</evidence>
<evidence type="ECO:0000256" key="7">
    <source>
        <dbReference type="ARBA" id="ARBA00023136"/>
    </source>
</evidence>
<dbReference type="NCBIfam" id="NF037955">
    <property type="entry name" value="mfs"/>
    <property type="match status" value="1"/>
</dbReference>
<keyword evidence="2" id="KW-0813">Transport</keyword>
<dbReference type="Pfam" id="PF12832">
    <property type="entry name" value="MFS_1_like"/>
    <property type="match status" value="1"/>
</dbReference>
<reference evidence="10 11" key="1">
    <citation type="journal article" date="2016" name="Nat. Commun.">
        <title>Thousands of microbial genomes shed light on interconnected biogeochemical processes in an aquifer system.</title>
        <authorList>
            <person name="Anantharaman K."/>
            <person name="Brown C.T."/>
            <person name="Hug L.A."/>
            <person name="Sharon I."/>
            <person name="Castelle C.J."/>
            <person name="Probst A.J."/>
            <person name="Thomas B.C."/>
            <person name="Singh A."/>
            <person name="Wilkins M.J."/>
            <person name="Karaoz U."/>
            <person name="Brodie E.L."/>
            <person name="Williams K.H."/>
            <person name="Hubbard S.S."/>
            <person name="Banfield J.F."/>
        </authorList>
    </citation>
    <scope>NUCLEOTIDE SEQUENCE [LARGE SCALE GENOMIC DNA]</scope>
</reference>
<feature type="transmembrane region" description="Helical" evidence="8">
    <location>
        <begin position="232"/>
        <end position="255"/>
    </location>
</feature>
<keyword evidence="4" id="KW-0997">Cell inner membrane</keyword>
<keyword evidence="7 8" id="KW-0472">Membrane</keyword>
<dbReference type="GO" id="GO:0015528">
    <property type="term" value="F:lactose:proton symporter activity"/>
    <property type="evidence" value="ECO:0007669"/>
    <property type="project" value="TreeGrafter"/>
</dbReference>
<evidence type="ECO:0000256" key="4">
    <source>
        <dbReference type="ARBA" id="ARBA00022519"/>
    </source>
</evidence>
<evidence type="ECO:0000256" key="5">
    <source>
        <dbReference type="ARBA" id="ARBA00022692"/>
    </source>
</evidence>
<dbReference type="Proteomes" id="UP000178885">
    <property type="component" value="Unassembled WGS sequence"/>
</dbReference>
<dbReference type="Gene3D" id="1.20.1250.20">
    <property type="entry name" value="MFS general substrate transporter like domains"/>
    <property type="match status" value="2"/>
</dbReference>
<evidence type="ECO:0000256" key="1">
    <source>
        <dbReference type="ARBA" id="ARBA00004429"/>
    </source>
</evidence>
<accession>A0A1F6TNU4</accession>
<evidence type="ECO:0000256" key="8">
    <source>
        <dbReference type="SAM" id="Phobius"/>
    </source>
</evidence>